<keyword evidence="1" id="KW-1245">Viral tail assembly</keyword>
<dbReference type="InterPro" id="IPR013491">
    <property type="entry name" value="Tape_meas_N"/>
</dbReference>
<dbReference type="Pfam" id="PF20155">
    <property type="entry name" value="TMP_3"/>
    <property type="match status" value="1"/>
</dbReference>
<accession>A0A8S5SRR1</accession>
<dbReference type="NCBIfam" id="TIGR02675">
    <property type="entry name" value="tape_meas_nterm"/>
    <property type="match status" value="1"/>
</dbReference>
<organism evidence="4">
    <name type="scientific">Siphoviridae sp. ctLnD25</name>
    <dbReference type="NCBI Taxonomy" id="2827850"/>
    <lineage>
        <taxon>Viruses</taxon>
        <taxon>Duplodnaviria</taxon>
        <taxon>Heunggongvirae</taxon>
        <taxon>Uroviricota</taxon>
        <taxon>Caudoviricetes</taxon>
    </lineage>
</organism>
<dbReference type="GO" id="GO:0098003">
    <property type="term" value="P:viral tail assembly"/>
    <property type="evidence" value="ECO:0007669"/>
    <property type="project" value="UniProtKB-KW"/>
</dbReference>
<feature type="transmembrane region" description="Helical" evidence="2">
    <location>
        <begin position="766"/>
        <end position="786"/>
    </location>
</feature>
<dbReference type="EMBL" id="BK032663">
    <property type="protein sequence ID" value="DAF53733.1"/>
    <property type="molecule type" value="Genomic_DNA"/>
</dbReference>
<keyword evidence="2" id="KW-1133">Transmembrane helix</keyword>
<keyword evidence="1" id="KW-1188">Viral release from host cell</keyword>
<dbReference type="PANTHER" id="PTHR38812:SF2">
    <property type="entry name" value="MU-LIKE PROPHAGE FLUMU PROTEIN GP42"/>
    <property type="match status" value="1"/>
</dbReference>
<reference evidence="4" key="1">
    <citation type="journal article" date="2021" name="Proc. Natl. Acad. Sci. U.S.A.">
        <title>A Catalog of Tens of Thousands of Viruses from Human Metagenomes Reveals Hidden Associations with Chronic Diseases.</title>
        <authorList>
            <person name="Tisza M.J."/>
            <person name="Buck C.B."/>
        </authorList>
    </citation>
    <scope>NUCLEOTIDE SEQUENCE</scope>
    <source>
        <strain evidence="4">CtLnD25</strain>
    </source>
</reference>
<proteinExistence type="predicted"/>
<dbReference type="InterPro" id="IPR053058">
    <property type="entry name" value="Mulikevirus_tape_measure"/>
</dbReference>
<evidence type="ECO:0000256" key="2">
    <source>
        <dbReference type="SAM" id="Phobius"/>
    </source>
</evidence>
<feature type="transmembrane region" description="Helical" evidence="2">
    <location>
        <begin position="722"/>
        <end position="746"/>
    </location>
</feature>
<keyword evidence="2" id="KW-0472">Membrane</keyword>
<protein>
    <submittedName>
        <fullName evidence="4">Tail tape measure protein</fullName>
    </submittedName>
</protein>
<evidence type="ECO:0000313" key="4">
    <source>
        <dbReference type="EMBL" id="DAF53733.1"/>
    </source>
</evidence>
<feature type="domain" description="Tape measure protein N-terminal" evidence="3">
    <location>
        <begin position="66"/>
        <end position="248"/>
    </location>
</feature>
<sequence length="972" mass="98368">MADGKVVIEILGDSSKFASEVSKLTDTTSKAISSLGSGFSKAGTVLTAAITAPLAIAGVKAARWASQTAANAEQVDIAFNTMLGPERAKKMISDLVEFAKTTPFEMAGLNKATQQMLAYGFAADDVIPMLTDVGNATAALGAGQQGIDAITRALGQMHGKGVAASQEMMQLTEVGIPAWDYLAKALHTDVAGAMEMVTKKAVSADVAIAAIRAGMQGDFGGLMIKQSRTLTGVLSNLADAATATIMKMYQTDSYKKMTDALSKLADPIQKLVESLMPLFERGMEALAGMATNAANAINQMSASDIQTIAKSIGMLAGTGPALFVIGKSMETAGKMLGAFSKASNVVANGLSVIKGMVPGTLSTVAGLSTGFKSFFGAIATTVQDKLETAILYAWEFRDKLVKAFSGLNNPIKNKLVSIVSVAQSTFKSMAATATLHLTSIARNAQGVLATVGGNVAQFMSPVTSALSKAGSAVSAFAAPIAAKLGGVGNAIAGVLGPALTSLGPKLLGAVQPAMGMVASLASGFGSATVVLGVLSIAAAVAGTAFVAMGGDITQEAANIASNIVGIADTIPGLASQISSVLPQVASGLASAGPTLAHAFEVLFGQMGAAWQQIAPGLLEAVGAAAGAICDILVASAPSLMAGAMQAFTFILQALTEVAGQLAEAAPQILQGLVDGFVANAPALFEAAQGLFMGLVDGVVAIIPALAAALPQIIDVFISGLPGFVGTLLQAAVDLFVAIVNAIPVILPGLIGNVGNLIGTVVSNLPTFIGMLLGAAVTLFTAIVTAVPQIIGSLLGAVGNLLNQAKNAITSFDLGSAGRAFIQGFVNGVTGLASWVVDRVCGVFNGVVGAVKALLGIHSPSRVMAGLGGYTVDGFVVGIAGGKRDVYKAAQDLAEAAQSGVDGYALNVPINKQMDMTASLVANGIYADTNQAIADLSAQMDVMTKRIEDAYGKPVRVDVNNREFGRMVREVSA</sequence>
<name>A0A8S5SRR1_9CAUD</name>
<evidence type="ECO:0000259" key="3">
    <source>
        <dbReference type="Pfam" id="PF20155"/>
    </source>
</evidence>
<evidence type="ECO:0000256" key="1">
    <source>
        <dbReference type="ARBA" id="ARBA00022465"/>
    </source>
</evidence>
<keyword evidence="2" id="KW-0812">Transmembrane</keyword>
<dbReference type="PANTHER" id="PTHR38812">
    <property type="entry name" value="MU-LIKE PROPHAGE FLUMU PROTEIN GP42"/>
    <property type="match status" value="1"/>
</dbReference>
<feature type="transmembrane region" description="Helical" evidence="2">
    <location>
        <begin position="689"/>
        <end position="710"/>
    </location>
</feature>